<evidence type="ECO:0000313" key="2">
    <source>
        <dbReference type="Proteomes" id="UP000185151"/>
    </source>
</evidence>
<accession>A0A1N6L6V5</accession>
<evidence type="ECO:0000313" key="1">
    <source>
        <dbReference type="EMBL" id="SIO64493.1"/>
    </source>
</evidence>
<sequence length="50" mass="5244">MNTLNSAGRDAARSCPLGQHDSPIVCIGTFLAYATGGKRITAPGFHHSNM</sequence>
<gene>
    <name evidence="1" type="ORF">SAMN05444165_6280</name>
</gene>
<proteinExistence type="predicted"/>
<keyword evidence="2" id="KW-1185">Reference proteome</keyword>
<dbReference type="RefSeq" id="WP_171991734.1">
    <property type="nucleotide sequence ID" value="NZ_FSRU01000002.1"/>
</dbReference>
<protein>
    <submittedName>
        <fullName evidence="1">Uncharacterized protein</fullName>
    </submittedName>
</protein>
<dbReference type="AlphaFoldDB" id="A0A1N6L6V5"/>
<reference evidence="1 2" key="1">
    <citation type="submission" date="2016-11" db="EMBL/GenBank/DDBJ databases">
        <authorList>
            <person name="Jaros S."/>
            <person name="Januszkiewicz K."/>
            <person name="Wedrychowicz H."/>
        </authorList>
    </citation>
    <scope>NUCLEOTIDE SEQUENCE [LARGE SCALE GENOMIC DNA]</scope>
    <source>
        <strain evidence="1 2">GAS95</strain>
    </source>
</reference>
<organism evidence="1 2">
    <name type="scientific">Paraburkholderia phenazinium</name>
    <dbReference type="NCBI Taxonomy" id="60549"/>
    <lineage>
        <taxon>Bacteria</taxon>
        <taxon>Pseudomonadati</taxon>
        <taxon>Pseudomonadota</taxon>
        <taxon>Betaproteobacteria</taxon>
        <taxon>Burkholderiales</taxon>
        <taxon>Burkholderiaceae</taxon>
        <taxon>Paraburkholderia</taxon>
    </lineage>
</organism>
<dbReference type="EMBL" id="FSRU01000002">
    <property type="protein sequence ID" value="SIO64493.1"/>
    <property type="molecule type" value="Genomic_DNA"/>
</dbReference>
<dbReference type="Proteomes" id="UP000185151">
    <property type="component" value="Unassembled WGS sequence"/>
</dbReference>
<name>A0A1N6L6V5_9BURK</name>